<dbReference type="InterPro" id="IPR035958">
    <property type="entry name" value="SecB-like_sf"/>
</dbReference>
<dbReference type="RefSeq" id="WP_020886336.1">
    <property type="nucleotide sequence ID" value="NZ_ATHI01000005.1"/>
</dbReference>
<evidence type="ECO:0000256" key="3">
    <source>
        <dbReference type="ARBA" id="ARBA00022927"/>
    </source>
</evidence>
<dbReference type="OrthoDB" id="9795145at2"/>
<dbReference type="SUPFAM" id="SSF54611">
    <property type="entry name" value="SecB-like"/>
    <property type="match status" value="1"/>
</dbReference>
<proteinExistence type="inferred from homology"/>
<evidence type="ECO:0000256" key="4">
    <source>
        <dbReference type="ARBA" id="ARBA00023010"/>
    </source>
</evidence>
<dbReference type="STRING" id="1121439.dsat_2450"/>
<gene>
    <name evidence="5" type="ORF">dsat_2450</name>
</gene>
<keyword evidence="4" id="KW-0811">Translocation</keyword>
<sequence length="146" mass="16366">MKNQFELQAIKLREINFRLDDESPPQEVHRGGFSIDLKAAPREGDGRQVRVTMRVHTVGEGFPFSLDVAVSGYFAFLRAPEKEEMRTFLDTYAKHILLPYAREAVSNLMARSGMPPVYLPLVLGEPEADWNQGRYVLPGGMPSGTA</sequence>
<dbReference type="AlphaFoldDB" id="S7TD18"/>
<dbReference type="PATRIC" id="fig|1121439.3.peg.844"/>
<dbReference type="GO" id="GO:0051262">
    <property type="term" value="P:protein tetramerization"/>
    <property type="evidence" value="ECO:0007669"/>
    <property type="project" value="InterPro"/>
</dbReference>
<dbReference type="EMBL" id="ATHI01000005">
    <property type="protein sequence ID" value="EPR35087.1"/>
    <property type="molecule type" value="Genomic_DNA"/>
</dbReference>
<evidence type="ECO:0000313" key="6">
    <source>
        <dbReference type="Proteomes" id="UP000014975"/>
    </source>
</evidence>
<keyword evidence="2" id="KW-0813">Transport</keyword>
<dbReference type="GO" id="GO:0015031">
    <property type="term" value="P:protein transport"/>
    <property type="evidence" value="ECO:0007669"/>
    <property type="project" value="UniProtKB-KW"/>
</dbReference>
<keyword evidence="6" id="KW-1185">Reference proteome</keyword>
<reference evidence="5 6" key="1">
    <citation type="journal article" date="2013" name="Genome Announc.">
        <title>Draft genome sequences for three mercury-methylating, sulfate-reducing bacteria.</title>
        <authorList>
            <person name="Brown S.D."/>
            <person name="Hurt R.A.Jr."/>
            <person name="Gilmour C.C."/>
            <person name="Elias D.A."/>
        </authorList>
    </citation>
    <scope>NUCLEOTIDE SEQUENCE [LARGE SCALE GENOMIC DNA]</scope>
    <source>
        <strain evidence="5 6">DSM 16529</strain>
    </source>
</reference>
<dbReference type="PANTHER" id="PTHR36918">
    <property type="match status" value="1"/>
</dbReference>
<organism evidence="5 6">
    <name type="scientific">Alkalidesulfovibrio alkalitolerans DSM 16529</name>
    <dbReference type="NCBI Taxonomy" id="1121439"/>
    <lineage>
        <taxon>Bacteria</taxon>
        <taxon>Pseudomonadati</taxon>
        <taxon>Thermodesulfobacteriota</taxon>
        <taxon>Desulfovibrionia</taxon>
        <taxon>Desulfovibrionales</taxon>
        <taxon>Desulfovibrionaceae</taxon>
        <taxon>Alkalidesulfovibrio</taxon>
    </lineage>
</organism>
<comment type="caution">
    <text evidence="5">The sequence shown here is derived from an EMBL/GenBank/DDBJ whole genome shotgun (WGS) entry which is preliminary data.</text>
</comment>
<keyword evidence="3" id="KW-0653">Protein transport</keyword>
<dbReference type="Pfam" id="PF02556">
    <property type="entry name" value="SecB"/>
    <property type="match status" value="1"/>
</dbReference>
<accession>S7TD18</accession>
<evidence type="ECO:0000313" key="5">
    <source>
        <dbReference type="EMBL" id="EPR35087.1"/>
    </source>
</evidence>
<dbReference type="InterPro" id="IPR003708">
    <property type="entry name" value="SecB"/>
</dbReference>
<comment type="similarity">
    <text evidence="1">Belongs to the SecB family.</text>
</comment>
<protein>
    <submittedName>
        <fullName evidence="5">Protein export chaperone SecB</fullName>
    </submittedName>
</protein>
<dbReference type="GO" id="GO:0051082">
    <property type="term" value="F:unfolded protein binding"/>
    <property type="evidence" value="ECO:0007669"/>
    <property type="project" value="InterPro"/>
</dbReference>
<dbReference type="Gene3D" id="3.10.420.10">
    <property type="entry name" value="SecB-like"/>
    <property type="match status" value="1"/>
</dbReference>
<dbReference type="Proteomes" id="UP000014975">
    <property type="component" value="Unassembled WGS sequence"/>
</dbReference>
<name>S7TD18_9BACT</name>
<evidence type="ECO:0000256" key="1">
    <source>
        <dbReference type="ARBA" id="ARBA00009990"/>
    </source>
</evidence>
<evidence type="ECO:0000256" key="2">
    <source>
        <dbReference type="ARBA" id="ARBA00022448"/>
    </source>
</evidence>
<dbReference type="PANTHER" id="PTHR36918:SF1">
    <property type="entry name" value="PROTEIN-EXPORT PROTEIN SECB"/>
    <property type="match status" value="1"/>
</dbReference>